<keyword evidence="8" id="KW-1185">Reference proteome</keyword>
<evidence type="ECO:0000256" key="5">
    <source>
        <dbReference type="ARBA" id="ARBA00023033"/>
    </source>
</evidence>
<dbReference type="EMBL" id="JAQQWM010000005">
    <property type="protein sequence ID" value="KAK8064084.1"/>
    <property type="molecule type" value="Genomic_DNA"/>
</dbReference>
<protein>
    <recommendedName>
        <fullName evidence="9">Cytochrome P450</fullName>
    </recommendedName>
</protein>
<evidence type="ECO:0000256" key="6">
    <source>
        <dbReference type="RuleBase" id="RU000461"/>
    </source>
</evidence>
<comment type="similarity">
    <text evidence="2 6">Belongs to the cytochrome P450 family.</text>
</comment>
<gene>
    <name evidence="7" type="ORF">PG996_008736</name>
</gene>
<evidence type="ECO:0000256" key="2">
    <source>
        <dbReference type="ARBA" id="ARBA00010617"/>
    </source>
</evidence>
<dbReference type="Pfam" id="PF00067">
    <property type="entry name" value="p450"/>
    <property type="match status" value="1"/>
</dbReference>
<keyword evidence="6" id="KW-0560">Oxidoreductase</keyword>
<dbReference type="Gene3D" id="1.10.630.10">
    <property type="entry name" value="Cytochrome P450"/>
    <property type="match status" value="1"/>
</dbReference>
<comment type="cofactor">
    <cofactor evidence="1">
        <name>heme</name>
        <dbReference type="ChEBI" id="CHEBI:30413"/>
    </cofactor>
</comment>
<dbReference type="PROSITE" id="PS00086">
    <property type="entry name" value="CYTOCHROME_P450"/>
    <property type="match status" value="1"/>
</dbReference>
<dbReference type="InterPro" id="IPR001128">
    <property type="entry name" value="Cyt_P450"/>
</dbReference>
<evidence type="ECO:0000256" key="3">
    <source>
        <dbReference type="ARBA" id="ARBA00022723"/>
    </source>
</evidence>
<evidence type="ECO:0000256" key="1">
    <source>
        <dbReference type="ARBA" id="ARBA00001971"/>
    </source>
</evidence>
<comment type="caution">
    <text evidence="7">The sequence shown here is derived from an EMBL/GenBank/DDBJ whole genome shotgun (WGS) entry which is preliminary data.</text>
</comment>
<evidence type="ECO:0000313" key="8">
    <source>
        <dbReference type="Proteomes" id="UP001446871"/>
    </source>
</evidence>
<keyword evidence="5 6" id="KW-0503">Monooxygenase</keyword>
<dbReference type="PRINTS" id="PR00465">
    <property type="entry name" value="EP450IV"/>
</dbReference>
<sequence>MGTISSVIPSEVLQLRYLKDDISIPDMISISFTPRMLENDPALFENPDAFMPERWLGNSQRAQTLKRNSVSFGTGDRTCLGQL</sequence>
<keyword evidence="4 6" id="KW-0408">Iron</keyword>
<keyword evidence="3 6" id="KW-0479">Metal-binding</keyword>
<name>A0ABR1V206_9PEZI</name>
<proteinExistence type="inferred from homology"/>
<dbReference type="Proteomes" id="UP001446871">
    <property type="component" value="Unassembled WGS sequence"/>
</dbReference>
<dbReference type="InterPro" id="IPR002403">
    <property type="entry name" value="Cyt_P450_E_grp-IV"/>
</dbReference>
<evidence type="ECO:0008006" key="9">
    <source>
        <dbReference type="Google" id="ProtNLM"/>
    </source>
</evidence>
<accession>A0ABR1V206</accession>
<keyword evidence="6" id="KW-0349">Heme</keyword>
<reference evidence="7 8" key="1">
    <citation type="submission" date="2023-01" db="EMBL/GenBank/DDBJ databases">
        <title>Analysis of 21 Apiospora genomes using comparative genomics revels a genus with tremendous synthesis potential of carbohydrate active enzymes and secondary metabolites.</title>
        <authorList>
            <person name="Sorensen T."/>
        </authorList>
    </citation>
    <scope>NUCLEOTIDE SEQUENCE [LARGE SCALE GENOMIC DNA]</scope>
    <source>
        <strain evidence="7 8">CBS 83171</strain>
    </source>
</reference>
<evidence type="ECO:0000256" key="4">
    <source>
        <dbReference type="ARBA" id="ARBA00023004"/>
    </source>
</evidence>
<evidence type="ECO:0000313" key="7">
    <source>
        <dbReference type="EMBL" id="KAK8064084.1"/>
    </source>
</evidence>
<dbReference type="InterPro" id="IPR017972">
    <property type="entry name" value="Cyt_P450_CS"/>
</dbReference>
<dbReference type="InterPro" id="IPR036396">
    <property type="entry name" value="Cyt_P450_sf"/>
</dbReference>
<organism evidence="7 8">
    <name type="scientific">Apiospora saccharicola</name>
    <dbReference type="NCBI Taxonomy" id="335842"/>
    <lineage>
        <taxon>Eukaryota</taxon>
        <taxon>Fungi</taxon>
        <taxon>Dikarya</taxon>
        <taxon>Ascomycota</taxon>
        <taxon>Pezizomycotina</taxon>
        <taxon>Sordariomycetes</taxon>
        <taxon>Xylariomycetidae</taxon>
        <taxon>Amphisphaeriales</taxon>
        <taxon>Apiosporaceae</taxon>
        <taxon>Apiospora</taxon>
    </lineage>
</organism>
<dbReference type="SUPFAM" id="SSF48264">
    <property type="entry name" value="Cytochrome P450"/>
    <property type="match status" value="1"/>
</dbReference>